<dbReference type="GO" id="GO:0070475">
    <property type="term" value="P:rRNA base methylation"/>
    <property type="evidence" value="ECO:0007669"/>
    <property type="project" value="UniProtKB-UniRule"/>
</dbReference>
<dbReference type="PANTHER" id="PTHR11265">
    <property type="entry name" value="S-ADENOSYL-METHYLTRANSFERASE MRAW"/>
    <property type="match status" value="1"/>
</dbReference>
<evidence type="ECO:0000256" key="3">
    <source>
        <dbReference type="ARBA" id="ARBA00022603"/>
    </source>
</evidence>
<evidence type="ECO:0000256" key="7">
    <source>
        <dbReference type="SAM" id="MobiDB-lite"/>
    </source>
</evidence>
<dbReference type="Gene3D" id="3.40.50.150">
    <property type="entry name" value="Vaccinia Virus protein VP39"/>
    <property type="match status" value="1"/>
</dbReference>
<keyword evidence="4 6" id="KW-0808">Transferase</keyword>
<dbReference type="HAMAP" id="MF_01007">
    <property type="entry name" value="16SrRNA_methyltr_H"/>
    <property type="match status" value="1"/>
</dbReference>
<keyword evidence="9" id="KW-1185">Reference proteome</keyword>
<dbReference type="Proteomes" id="UP000225740">
    <property type="component" value="Unassembled WGS sequence"/>
</dbReference>
<dbReference type="AlphaFoldDB" id="A0A2G1W8T8"/>
<name>A0A2G1W8T8_9BACT</name>
<proteinExistence type="inferred from homology"/>
<dbReference type="PANTHER" id="PTHR11265:SF0">
    <property type="entry name" value="12S RRNA N4-METHYLCYTIDINE METHYLTRANSFERASE"/>
    <property type="match status" value="1"/>
</dbReference>
<reference evidence="8 9" key="1">
    <citation type="submission" date="2017-06" db="EMBL/GenBank/DDBJ databases">
        <title>Description of Rhodopirellula bahusiensis sp. nov.</title>
        <authorList>
            <person name="Kizina J."/>
            <person name="Harder J."/>
        </authorList>
    </citation>
    <scope>NUCLEOTIDE SEQUENCE [LARGE SCALE GENOMIC DNA]</scope>
    <source>
        <strain evidence="8 9">SWK21</strain>
    </source>
</reference>
<dbReference type="SUPFAM" id="SSF81799">
    <property type="entry name" value="Putative methyltransferase TM0872, insert domain"/>
    <property type="match status" value="1"/>
</dbReference>
<feature type="binding site" evidence="6">
    <location>
        <position position="82"/>
    </location>
    <ligand>
        <name>S-adenosyl-L-methionine</name>
        <dbReference type="ChEBI" id="CHEBI:59789"/>
    </ligand>
</feature>
<comment type="similarity">
    <text evidence="1 6">Belongs to the methyltransferase superfamily. RsmH family.</text>
</comment>
<dbReference type="GeneID" id="90608627"/>
<evidence type="ECO:0000313" key="9">
    <source>
        <dbReference type="Proteomes" id="UP000225740"/>
    </source>
</evidence>
<feature type="region of interest" description="Disordered" evidence="7">
    <location>
        <begin position="303"/>
        <end position="325"/>
    </location>
</feature>
<keyword evidence="2 6" id="KW-0698">rRNA processing</keyword>
<dbReference type="InterPro" id="IPR002903">
    <property type="entry name" value="RsmH"/>
</dbReference>
<keyword evidence="6" id="KW-0963">Cytoplasm</keyword>
<protein>
    <recommendedName>
        <fullName evidence="6">Ribosomal RNA small subunit methyltransferase H</fullName>
        <ecNumber evidence="6">2.1.1.199</ecNumber>
    </recommendedName>
    <alternativeName>
        <fullName evidence="6">16S rRNA m(4)C1402 methyltransferase</fullName>
    </alternativeName>
    <alternativeName>
        <fullName evidence="6">rRNA (cytosine-N(4)-)-methyltransferase RsmH</fullName>
    </alternativeName>
</protein>
<dbReference type="GO" id="GO:0005737">
    <property type="term" value="C:cytoplasm"/>
    <property type="evidence" value="ECO:0007669"/>
    <property type="project" value="UniProtKB-SubCell"/>
</dbReference>
<dbReference type="EC" id="2.1.1.199" evidence="6"/>
<dbReference type="PIRSF" id="PIRSF004486">
    <property type="entry name" value="MraW"/>
    <property type="match status" value="1"/>
</dbReference>
<dbReference type="SUPFAM" id="SSF53335">
    <property type="entry name" value="S-adenosyl-L-methionine-dependent methyltransferases"/>
    <property type="match status" value="1"/>
</dbReference>
<dbReference type="NCBIfam" id="TIGR00006">
    <property type="entry name" value="16S rRNA (cytosine(1402)-N(4))-methyltransferase RsmH"/>
    <property type="match status" value="1"/>
</dbReference>
<evidence type="ECO:0000313" key="8">
    <source>
        <dbReference type="EMBL" id="PHQ35452.1"/>
    </source>
</evidence>
<accession>A0A2G1W8T8</accession>
<feature type="region of interest" description="Disordered" evidence="7">
    <location>
        <begin position="1"/>
        <end position="28"/>
    </location>
</feature>
<evidence type="ECO:0000256" key="6">
    <source>
        <dbReference type="HAMAP-Rule" id="MF_01007"/>
    </source>
</evidence>
<keyword evidence="5 6" id="KW-0949">S-adenosyl-L-methionine</keyword>
<feature type="binding site" evidence="6">
    <location>
        <begin position="56"/>
        <end position="58"/>
    </location>
    <ligand>
        <name>S-adenosyl-L-methionine</name>
        <dbReference type="ChEBI" id="CHEBI:59789"/>
    </ligand>
</feature>
<dbReference type="EMBL" id="NIZW01000007">
    <property type="protein sequence ID" value="PHQ35452.1"/>
    <property type="molecule type" value="Genomic_DNA"/>
</dbReference>
<dbReference type="OrthoDB" id="9806637at2"/>
<comment type="catalytic activity">
    <reaction evidence="6">
        <text>cytidine(1402) in 16S rRNA + S-adenosyl-L-methionine = N(4)-methylcytidine(1402) in 16S rRNA + S-adenosyl-L-homocysteine + H(+)</text>
        <dbReference type="Rhea" id="RHEA:42928"/>
        <dbReference type="Rhea" id="RHEA-COMP:10286"/>
        <dbReference type="Rhea" id="RHEA-COMP:10287"/>
        <dbReference type="ChEBI" id="CHEBI:15378"/>
        <dbReference type="ChEBI" id="CHEBI:57856"/>
        <dbReference type="ChEBI" id="CHEBI:59789"/>
        <dbReference type="ChEBI" id="CHEBI:74506"/>
        <dbReference type="ChEBI" id="CHEBI:82748"/>
        <dbReference type="EC" id="2.1.1.199"/>
    </reaction>
</comment>
<keyword evidence="3 6" id="KW-0489">Methyltransferase</keyword>
<feature type="binding site" evidence="6">
    <location>
        <position position="138"/>
    </location>
    <ligand>
        <name>S-adenosyl-L-methionine</name>
        <dbReference type="ChEBI" id="CHEBI:59789"/>
    </ligand>
</feature>
<dbReference type="Pfam" id="PF01795">
    <property type="entry name" value="Methyltransf_5"/>
    <property type="match status" value="1"/>
</dbReference>
<feature type="binding site" evidence="6">
    <location>
        <position position="131"/>
    </location>
    <ligand>
        <name>S-adenosyl-L-methionine</name>
        <dbReference type="ChEBI" id="CHEBI:59789"/>
    </ligand>
</feature>
<feature type="binding site" evidence="6">
    <location>
        <position position="110"/>
    </location>
    <ligand>
        <name>S-adenosyl-L-methionine</name>
        <dbReference type="ChEBI" id="CHEBI:59789"/>
    </ligand>
</feature>
<dbReference type="InterPro" id="IPR029063">
    <property type="entry name" value="SAM-dependent_MTases_sf"/>
</dbReference>
<dbReference type="Gene3D" id="1.10.150.170">
    <property type="entry name" value="Putative methyltransferase TM0872, insert domain"/>
    <property type="match status" value="1"/>
</dbReference>
<dbReference type="InterPro" id="IPR023397">
    <property type="entry name" value="SAM-dep_MeTrfase_MraW_recog"/>
</dbReference>
<organism evidence="8 9">
    <name type="scientific">Rhodopirellula bahusiensis</name>
    <dbReference type="NCBI Taxonomy" id="2014065"/>
    <lineage>
        <taxon>Bacteria</taxon>
        <taxon>Pseudomonadati</taxon>
        <taxon>Planctomycetota</taxon>
        <taxon>Planctomycetia</taxon>
        <taxon>Pirellulales</taxon>
        <taxon>Pirellulaceae</taxon>
        <taxon>Rhodopirellula</taxon>
    </lineage>
</organism>
<evidence type="ECO:0000256" key="5">
    <source>
        <dbReference type="ARBA" id="ARBA00022691"/>
    </source>
</evidence>
<comment type="caution">
    <text evidence="8">The sequence shown here is derived from an EMBL/GenBank/DDBJ whole genome shotgun (WGS) entry which is preliminary data.</text>
</comment>
<dbReference type="RefSeq" id="WP_099260659.1">
    <property type="nucleotide sequence ID" value="NZ_NIZW01000007.1"/>
</dbReference>
<evidence type="ECO:0000256" key="1">
    <source>
        <dbReference type="ARBA" id="ARBA00010396"/>
    </source>
</evidence>
<gene>
    <name evidence="6" type="primary">rsmH</name>
    <name evidence="8" type="ORF">CEE69_10675</name>
</gene>
<feature type="compositionally biased region" description="Basic residues" evidence="7">
    <location>
        <begin position="314"/>
        <end position="325"/>
    </location>
</feature>
<evidence type="ECO:0000256" key="2">
    <source>
        <dbReference type="ARBA" id="ARBA00022552"/>
    </source>
</evidence>
<comment type="subcellular location">
    <subcellularLocation>
        <location evidence="6">Cytoplasm</location>
    </subcellularLocation>
</comment>
<sequence>MTESQPLESNDQDSERSSAGVTSAETEHVSVMPNEIVQWVREINPTTIIDGTYGGGGHTRLLAEVLTDTGSASGTPRVIAIDRDPAVVRRDEQKPWIQDDPRIELFLGSYENSPKALDALDLTHADALVLDLGLSSDQLADRNRGFTFTIEDAELDLRFDPENGVPAYRWLQQHSEKEIADAIYQFGEERFSRRIAKQIFLRARERNPVTKVGELVEICRRCVPRSRNHDIHPATRTFQALRIAVNDELGGLTRTLQSAPDWIAPGGRAVIISFHSLEDRIVKNAFRDDERWEILTKKPLRPTDEEVQANPRSRSAKLRVAKRVE</sequence>
<comment type="function">
    <text evidence="6">Specifically methylates the N4 position of cytidine in position 1402 (C1402) of 16S rRNA.</text>
</comment>
<dbReference type="GO" id="GO:0071424">
    <property type="term" value="F:rRNA (cytosine-N4-)-methyltransferase activity"/>
    <property type="evidence" value="ECO:0007669"/>
    <property type="project" value="UniProtKB-UniRule"/>
</dbReference>
<evidence type="ECO:0000256" key="4">
    <source>
        <dbReference type="ARBA" id="ARBA00022679"/>
    </source>
</evidence>